<dbReference type="GO" id="GO:0033314">
    <property type="term" value="P:mitotic DNA replication checkpoint signaling"/>
    <property type="evidence" value="ECO:0007669"/>
    <property type="project" value="TreeGrafter"/>
</dbReference>
<evidence type="ECO:0000313" key="10">
    <source>
        <dbReference type="Proteomes" id="UP000232323"/>
    </source>
</evidence>
<evidence type="ECO:0000256" key="4">
    <source>
        <dbReference type="ARBA" id="ARBA00022763"/>
    </source>
</evidence>
<organism evidence="9 10">
    <name type="scientific">Chlamydomonas eustigma</name>
    <dbReference type="NCBI Taxonomy" id="1157962"/>
    <lineage>
        <taxon>Eukaryota</taxon>
        <taxon>Viridiplantae</taxon>
        <taxon>Chlorophyta</taxon>
        <taxon>core chlorophytes</taxon>
        <taxon>Chlorophyceae</taxon>
        <taxon>CS clade</taxon>
        <taxon>Chlamydomonadales</taxon>
        <taxon>Chlamydomonadaceae</taxon>
        <taxon>Chlamydomonas</taxon>
    </lineage>
</organism>
<dbReference type="PANTHER" id="PTHR12172">
    <property type="entry name" value="CELL CYCLE CHECKPOINT PROTEIN RAD17"/>
    <property type="match status" value="1"/>
</dbReference>
<dbReference type="Pfam" id="PF03215">
    <property type="entry name" value="Rad17"/>
    <property type="match status" value="1"/>
</dbReference>
<dbReference type="STRING" id="1157962.A0A250X9Y2"/>
<keyword evidence="4" id="KW-0227">DNA damage</keyword>
<dbReference type="SUPFAM" id="SSF52540">
    <property type="entry name" value="P-loop containing nucleoside triphosphate hydrolases"/>
    <property type="match status" value="1"/>
</dbReference>
<dbReference type="GO" id="GO:0005524">
    <property type="term" value="F:ATP binding"/>
    <property type="evidence" value="ECO:0007669"/>
    <property type="project" value="UniProtKB-KW"/>
</dbReference>
<keyword evidence="10" id="KW-1185">Reference proteome</keyword>
<evidence type="ECO:0000256" key="7">
    <source>
        <dbReference type="ARBA" id="ARBA00023306"/>
    </source>
</evidence>
<comment type="similarity">
    <text evidence="2">Belongs to the rad17/RAD24 family.</text>
</comment>
<keyword evidence="5" id="KW-0067">ATP-binding</keyword>
<dbReference type="CDD" id="cd18140">
    <property type="entry name" value="HLD_clamp_RFC"/>
    <property type="match status" value="1"/>
</dbReference>
<evidence type="ECO:0000313" key="9">
    <source>
        <dbReference type="EMBL" id="GAX79901.1"/>
    </source>
</evidence>
<gene>
    <name evidence="9" type="ORF">CEUSTIGMA_g7341.t1</name>
</gene>
<feature type="region of interest" description="Disordered" evidence="8">
    <location>
        <begin position="114"/>
        <end position="137"/>
    </location>
</feature>
<dbReference type="Gene3D" id="3.40.50.300">
    <property type="entry name" value="P-loop containing nucleotide triphosphate hydrolases"/>
    <property type="match status" value="1"/>
</dbReference>
<evidence type="ECO:0000256" key="5">
    <source>
        <dbReference type="ARBA" id="ARBA00022840"/>
    </source>
</evidence>
<evidence type="ECO:0000256" key="6">
    <source>
        <dbReference type="ARBA" id="ARBA00023242"/>
    </source>
</evidence>
<sequence length="818" mass="87692">MTARSSSIVLNKRKNVEDVDVIEIGDSSEDEASHARPAKILKSQISTALGHHSAQDLDVFQAHNLNLTSSQLSSSQRNKALLLLGFNFNSNGDESLKLSQPGASQVDQQREVKECSSESWNKHKAPVLDSERRQEDNDPWYVKHEPKTLEEVSIALQPKKATELINWLESQQPHSYRAGSSRLLILSGPPGSCKSTAVKVLSSQQGFDMVEWTPPAPMLWSEFRQQAPGNDKDRGTEYISKLDEFDMFVSRAKYPSLPVLKSTKYLEETGEGVPLAHGNNRSEKSKLILIDDLPHVMDAAGSLRLLSSLQDLVATSRCPVILLTTSTSTSSSSTIGEGGSNAVLGSAKGLHKDMLAGLLARGAVNISFNPVTNANISKVVANVAKKEGLSIPEAAVASIVSLCNGDVRNAIQSLQLMYQSQSSQIRALPTSSEKAKPLSKRAGAAAAKANASRVLLPSELQGFAQLQRDQGLQLFHVLGKILYNKRDSSLLEAGHEDTGLFFDGAGGEGGNRGSGAQGGFRKLGRGSASRALEEATALIQKQQQLSQRPMPWMADLERMASSVILPARCCRPPMRYKPEELLLQSNLDAAGAASFLHENYLSFISEDAVEDAALAAKYMSDAGFLAGYRGGLAGSFLGFSGLEEAPEGSVLHACAASVASRGLLFANQRPAPRKFLSMRAPAYHAVSMACDANRACLQESCLHMAQQQGTMVAGGSSLVIAAEVLPRMRLMAQSPGYSWLHSFLPSRWSHLRDGSIVVIGSSDVSGNGRQTLRGSVVLAGSCVASMVKGLSLSISKGDQATDSRGSATMFEDSDPIED</sequence>
<dbReference type="AlphaFoldDB" id="A0A250X9Y2"/>
<dbReference type="InterPro" id="IPR004582">
    <property type="entry name" value="Checkpoint_prot_Rad17_Rad24"/>
</dbReference>
<accession>A0A250X9Y2</accession>
<dbReference type="GO" id="GO:0006281">
    <property type="term" value="P:DNA repair"/>
    <property type="evidence" value="ECO:0007669"/>
    <property type="project" value="InterPro"/>
</dbReference>
<keyword evidence="6" id="KW-0539">Nucleus</keyword>
<dbReference type="InterPro" id="IPR047854">
    <property type="entry name" value="RFC_lid"/>
</dbReference>
<dbReference type="GO" id="GO:0003689">
    <property type="term" value="F:DNA clamp loader activity"/>
    <property type="evidence" value="ECO:0007669"/>
    <property type="project" value="TreeGrafter"/>
</dbReference>
<evidence type="ECO:0000256" key="3">
    <source>
        <dbReference type="ARBA" id="ARBA00022741"/>
    </source>
</evidence>
<evidence type="ECO:0000256" key="1">
    <source>
        <dbReference type="ARBA" id="ARBA00004123"/>
    </source>
</evidence>
<dbReference type="PANTHER" id="PTHR12172:SF0">
    <property type="entry name" value="CELL CYCLE CHECKPOINT PROTEIN RAD17"/>
    <property type="match status" value="1"/>
</dbReference>
<dbReference type="OrthoDB" id="552695at2759"/>
<dbReference type="Proteomes" id="UP000232323">
    <property type="component" value="Unassembled WGS sequence"/>
</dbReference>
<name>A0A250X9Y2_9CHLO</name>
<keyword evidence="3" id="KW-0547">Nucleotide-binding</keyword>
<feature type="compositionally biased region" description="Polar residues" evidence="8">
    <location>
        <begin position="796"/>
        <end position="806"/>
    </location>
</feature>
<protein>
    <recommendedName>
        <fullName evidence="11">AAA+ ATPase domain-containing protein</fullName>
    </recommendedName>
</protein>
<dbReference type="GO" id="GO:0003682">
    <property type="term" value="F:chromatin binding"/>
    <property type="evidence" value="ECO:0007669"/>
    <property type="project" value="TreeGrafter"/>
</dbReference>
<dbReference type="InterPro" id="IPR027417">
    <property type="entry name" value="P-loop_NTPase"/>
</dbReference>
<keyword evidence="7" id="KW-0131">Cell cycle</keyword>
<dbReference type="Gene3D" id="1.10.8.60">
    <property type="match status" value="1"/>
</dbReference>
<dbReference type="GO" id="GO:0000077">
    <property type="term" value="P:DNA damage checkpoint signaling"/>
    <property type="evidence" value="ECO:0007669"/>
    <property type="project" value="TreeGrafter"/>
</dbReference>
<reference evidence="9 10" key="1">
    <citation type="submission" date="2017-08" db="EMBL/GenBank/DDBJ databases">
        <title>Acidophilic green algal genome provides insights into adaptation to an acidic environment.</title>
        <authorList>
            <person name="Hirooka S."/>
            <person name="Hirose Y."/>
            <person name="Kanesaki Y."/>
            <person name="Higuchi S."/>
            <person name="Fujiwara T."/>
            <person name="Onuma R."/>
            <person name="Era A."/>
            <person name="Ohbayashi R."/>
            <person name="Uzuka A."/>
            <person name="Nozaki H."/>
            <person name="Yoshikawa H."/>
            <person name="Miyagishima S.Y."/>
        </authorList>
    </citation>
    <scope>NUCLEOTIDE SEQUENCE [LARGE SCALE GENOMIC DNA]</scope>
    <source>
        <strain evidence="9 10">NIES-2499</strain>
    </source>
</reference>
<proteinExistence type="inferred from homology"/>
<dbReference type="GO" id="GO:0005634">
    <property type="term" value="C:nucleus"/>
    <property type="evidence" value="ECO:0007669"/>
    <property type="project" value="UniProtKB-SubCell"/>
</dbReference>
<dbReference type="EMBL" id="BEGY01000047">
    <property type="protein sequence ID" value="GAX79901.1"/>
    <property type="molecule type" value="Genomic_DNA"/>
</dbReference>
<comment type="caution">
    <text evidence="9">The sequence shown here is derived from an EMBL/GenBank/DDBJ whole genome shotgun (WGS) entry which is preliminary data.</text>
</comment>
<evidence type="ECO:0000256" key="8">
    <source>
        <dbReference type="SAM" id="MobiDB-lite"/>
    </source>
</evidence>
<comment type="subcellular location">
    <subcellularLocation>
        <location evidence="1">Nucleus</location>
    </subcellularLocation>
</comment>
<evidence type="ECO:0008006" key="11">
    <source>
        <dbReference type="Google" id="ProtNLM"/>
    </source>
</evidence>
<evidence type="ECO:0000256" key="2">
    <source>
        <dbReference type="ARBA" id="ARBA00006168"/>
    </source>
</evidence>
<feature type="region of interest" description="Disordered" evidence="8">
    <location>
        <begin position="796"/>
        <end position="818"/>
    </location>
</feature>